<dbReference type="GO" id="GO:0005737">
    <property type="term" value="C:cytoplasm"/>
    <property type="evidence" value="ECO:0007669"/>
    <property type="project" value="UniProtKB-SubCell"/>
</dbReference>
<organism evidence="10 11">
    <name type="scientific">Halalkalibacter nanhaiisediminis</name>
    <dbReference type="NCBI Taxonomy" id="688079"/>
    <lineage>
        <taxon>Bacteria</taxon>
        <taxon>Bacillati</taxon>
        <taxon>Bacillota</taxon>
        <taxon>Bacilli</taxon>
        <taxon>Bacillales</taxon>
        <taxon>Bacillaceae</taxon>
        <taxon>Halalkalibacter</taxon>
    </lineage>
</organism>
<comment type="caution">
    <text evidence="10">The sequence shown here is derived from an EMBL/GenBank/DDBJ whole genome shotgun (WGS) entry which is preliminary data.</text>
</comment>
<dbReference type="PANTHER" id="PTHR43713">
    <property type="entry name" value="GLUTAMATE-1-SEMIALDEHYDE 2,1-AMINOMUTASE"/>
    <property type="match status" value="1"/>
</dbReference>
<dbReference type="GO" id="GO:0006782">
    <property type="term" value="P:protoporphyrinogen IX biosynthetic process"/>
    <property type="evidence" value="ECO:0007669"/>
    <property type="project" value="UniProtKB-UniRule"/>
</dbReference>
<dbReference type="GO" id="GO:0042286">
    <property type="term" value="F:glutamate-1-semialdehyde 2,1-aminomutase activity"/>
    <property type="evidence" value="ECO:0007669"/>
    <property type="project" value="UniProtKB-UniRule"/>
</dbReference>
<name>A0A562Q7A3_9BACI</name>
<evidence type="ECO:0000256" key="3">
    <source>
        <dbReference type="ARBA" id="ARBA00004819"/>
    </source>
</evidence>
<evidence type="ECO:0000313" key="10">
    <source>
        <dbReference type="EMBL" id="TWI52642.1"/>
    </source>
</evidence>
<dbReference type="EMBL" id="VLKZ01000020">
    <property type="protein sequence ID" value="TWI52642.1"/>
    <property type="molecule type" value="Genomic_DNA"/>
</dbReference>
<dbReference type="InterPro" id="IPR049704">
    <property type="entry name" value="Aminotrans_3_PPA_site"/>
</dbReference>
<evidence type="ECO:0000256" key="5">
    <source>
        <dbReference type="ARBA" id="ARBA00022490"/>
    </source>
</evidence>
<keyword evidence="7 9" id="KW-0413">Isomerase</keyword>
<dbReference type="Gene3D" id="3.90.1150.10">
    <property type="entry name" value="Aspartate Aminotransferase, domain 1"/>
    <property type="match status" value="1"/>
</dbReference>
<dbReference type="InterPro" id="IPR015422">
    <property type="entry name" value="PyrdxlP-dep_Trfase_small"/>
</dbReference>
<dbReference type="GO" id="GO:0030170">
    <property type="term" value="F:pyridoxal phosphate binding"/>
    <property type="evidence" value="ECO:0007669"/>
    <property type="project" value="InterPro"/>
</dbReference>
<keyword evidence="11" id="KW-1185">Reference proteome</keyword>
<dbReference type="CDD" id="cd00610">
    <property type="entry name" value="OAT_like"/>
    <property type="match status" value="1"/>
</dbReference>
<dbReference type="OrthoDB" id="9807885at2"/>
<comment type="subcellular location">
    <subcellularLocation>
        <location evidence="9">Cytoplasm</location>
    </subcellularLocation>
</comment>
<comment type="similarity">
    <text evidence="4 9">Belongs to the class-III pyridoxal-phosphate-dependent aminotransferase family. HemL subfamily.</text>
</comment>
<comment type="cofactor">
    <cofactor evidence="2 9">
        <name>pyridoxal 5'-phosphate</name>
        <dbReference type="ChEBI" id="CHEBI:597326"/>
    </cofactor>
</comment>
<keyword evidence="6 9" id="KW-0663">Pyridoxal phosphate</keyword>
<dbReference type="GO" id="GO:0008483">
    <property type="term" value="F:transaminase activity"/>
    <property type="evidence" value="ECO:0007669"/>
    <property type="project" value="InterPro"/>
</dbReference>
<dbReference type="InterPro" id="IPR015424">
    <property type="entry name" value="PyrdxlP-dep_Trfase"/>
</dbReference>
<dbReference type="InterPro" id="IPR004639">
    <property type="entry name" value="4pyrrol_synth_GluAld_NH2Trfase"/>
</dbReference>
<dbReference type="PANTHER" id="PTHR43713:SF1">
    <property type="entry name" value="GLUTAMATE-1-SEMIALDEHYDE 2,1-AMINOMUTASE 2"/>
    <property type="match status" value="1"/>
</dbReference>
<dbReference type="Gene3D" id="3.40.640.10">
    <property type="entry name" value="Type I PLP-dependent aspartate aminotransferase-like (Major domain)"/>
    <property type="match status" value="1"/>
</dbReference>
<protein>
    <recommendedName>
        <fullName evidence="9">Glutamate-1-semialdehyde 2,1-aminomutase</fullName>
        <shortName evidence="9">GSA</shortName>
        <ecNumber evidence="9">5.4.3.8</ecNumber>
    </recommendedName>
    <alternativeName>
        <fullName evidence="9">Glutamate-1-semialdehyde aminotransferase</fullName>
        <shortName evidence="9">GSA-AT</shortName>
    </alternativeName>
</protein>
<dbReference type="NCBIfam" id="NF000818">
    <property type="entry name" value="PRK00062.1"/>
    <property type="match status" value="1"/>
</dbReference>
<evidence type="ECO:0000256" key="9">
    <source>
        <dbReference type="HAMAP-Rule" id="MF_00375"/>
    </source>
</evidence>
<comment type="subunit">
    <text evidence="9">Homodimer.</text>
</comment>
<comment type="catalytic activity">
    <reaction evidence="1 9">
        <text>(S)-4-amino-5-oxopentanoate = 5-aminolevulinate</text>
        <dbReference type="Rhea" id="RHEA:14265"/>
        <dbReference type="ChEBI" id="CHEBI:57501"/>
        <dbReference type="ChEBI" id="CHEBI:356416"/>
        <dbReference type="EC" id="5.4.3.8"/>
    </reaction>
</comment>
<evidence type="ECO:0000256" key="8">
    <source>
        <dbReference type="ARBA" id="ARBA00023244"/>
    </source>
</evidence>
<keyword evidence="8 9" id="KW-0627">Porphyrin biosynthesis</keyword>
<feature type="modified residue" description="N6-(pyridoxal phosphate)lysine" evidence="9">
    <location>
        <position position="268"/>
    </location>
</feature>
<keyword evidence="5 9" id="KW-0963">Cytoplasm</keyword>
<gene>
    <name evidence="9" type="primary">hemL</name>
    <name evidence="10" type="ORF">IQ10_03669</name>
</gene>
<dbReference type="HAMAP" id="MF_00375">
    <property type="entry name" value="HemL_aminotrans_3"/>
    <property type="match status" value="1"/>
</dbReference>
<evidence type="ECO:0000256" key="4">
    <source>
        <dbReference type="ARBA" id="ARBA00008981"/>
    </source>
</evidence>
<dbReference type="Pfam" id="PF00202">
    <property type="entry name" value="Aminotran_3"/>
    <property type="match status" value="1"/>
</dbReference>
<dbReference type="PROSITE" id="PS00600">
    <property type="entry name" value="AA_TRANSFER_CLASS_3"/>
    <property type="match status" value="1"/>
</dbReference>
<dbReference type="AlphaFoldDB" id="A0A562Q7A3"/>
<dbReference type="InterPro" id="IPR015421">
    <property type="entry name" value="PyrdxlP-dep_Trfase_major"/>
</dbReference>
<sequence>MDFTQSEALYKEAQEHIVGGVNSPSRAYKAVGGGSPVFMERGKGAYFWDVDGNRYIDYLAAYGPIITGHAHPHITKAITHAAENGVLYGTPTRLENQFAKMLKEAIPSLEKVRFVNSGTEAVMTTIRVARAYTGRDKIIKFAGCYHGHSDLVLVAAGSGPSTLGTPDSAGVTKSIAKEVITVPFNDIDAYKDALDKWGNEIAAVLVEPIVGNFGIVEPKEGFLEAVNELTHQAGALVIYDEVITAFRFMYGGAQNYLGVEPDMTALGKIIGGGLPIGAYGGRVDIMEKVAPLGPAYQAGTMAGNPASMSAGIACLEVLQQEGVYEELDRLGAILEEGILKLGEKHEQTITVNRLKGALTLYFSSEKITNYEQAEQTNGEQFGLFFKEMLKRGINLAPSKYEAWFLTIAHTEQDIHDTLKAVDESFAAMKKL</sequence>
<evidence type="ECO:0000256" key="7">
    <source>
        <dbReference type="ARBA" id="ARBA00023235"/>
    </source>
</evidence>
<evidence type="ECO:0000256" key="2">
    <source>
        <dbReference type="ARBA" id="ARBA00001933"/>
    </source>
</evidence>
<proteinExistence type="inferred from homology"/>
<dbReference type="FunFam" id="3.40.640.10:FF:000021">
    <property type="entry name" value="Glutamate-1-semialdehyde 2,1-aminomutase"/>
    <property type="match status" value="1"/>
</dbReference>
<dbReference type="UniPathway" id="UPA00251">
    <property type="reaction ID" value="UER00317"/>
</dbReference>
<evidence type="ECO:0000313" key="11">
    <source>
        <dbReference type="Proteomes" id="UP000315711"/>
    </source>
</evidence>
<evidence type="ECO:0000256" key="6">
    <source>
        <dbReference type="ARBA" id="ARBA00022898"/>
    </source>
</evidence>
<dbReference type="NCBIfam" id="NF009055">
    <property type="entry name" value="PRK12389.1"/>
    <property type="match status" value="1"/>
</dbReference>
<dbReference type="Proteomes" id="UP000315711">
    <property type="component" value="Unassembled WGS sequence"/>
</dbReference>
<dbReference type="InterPro" id="IPR005814">
    <property type="entry name" value="Aminotrans_3"/>
</dbReference>
<dbReference type="SUPFAM" id="SSF53383">
    <property type="entry name" value="PLP-dependent transferases"/>
    <property type="match status" value="1"/>
</dbReference>
<dbReference type="NCBIfam" id="TIGR00713">
    <property type="entry name" value="hemL"/>
    <property type="match status" value="1"/>
</dbReference>
<dbReference type="RefSeq" id="WP_144451821.1">
    <property type="nucleotide sequence ID" value="NZ_VLKZ01000020.1"/>
</dbReference>
<comment type="pathway">
    <text evidence="3">Porphyrin-containing compound metabolism; protoporphyrin-IX biosynthesis; 5-aminolevulinate from L-glutamyl-tRNA(Glu): step 2/2.</text>
</comment>
<evidence type="ECO:0000256" key="1">
    <source>
        <dbReference type="ARBA" id="ARBA00001579"/>
    </source>
</evidence>
<accession>A0A562Q7A3</accession>
<dbReference type="EC" id="5.4.3.8" evidence="9"/>
<reference evidence="10 11" key="1">
    <citation type="journal article" date="2015" name="Stand. Genomic Sci.">
        <title>Genomic Encyclopedia of Bacterial and Archaeal Type Strains, Phase III: the genomes of soil and plant-associated and newly described type strains.</title>
        <authorList>
            <person name="Whitman W.B."/>
            <person name="Woyke T."/>
            <person name="Klenk H.P."/>
            <person name="Zhou Y."/>
            <person name="Lilburn T.G."/>
            <person name="Beck B.J."/>
            <person name="De Vos P."/>
            <person name="Vandamme P."/>
            <person name="Eisen J.A."/>
            <person name="Garrity G."/>
            <person name="Hugenholtz P."/>
            <person name="Kyrpides N.C."/>
        </authorList>
    </citation>
    <scope>NUCLEOTIDE SEQUENCE [LARGE SCALE GENOMIC DNA]</scope>
    <source>
        <strain evidence="10 11">CGMCC 1.10116</strain>
    </source>
</reference>